<gene>
    <name evidence="2" type="ORF">SPBR_06204</name>
</gene>
<dbReference type="OrthoDB" id="10398357at2759"/>
<sequence>MSDTSEFTVAGDFCSSPSSVSVLDSGSNQITIQNNDENSDRILLSASKKIKEMLHLIRSLILELYNESLRLSKTSIHPSDEPPRNIGSDDIDATDKKLKERSYDMVVYLIRVLKSFGDVVTILPEDGHAETAELLVSIMVELSAALVENSESQESYDGPESDDRTHIQHKGLPWKNTGTC</sequence>
<feature type="region of interest" description="Disordered" evidence="1">
    <location>
        <begin position="150"/>
        <end position="180"/>
    </location>
</feature>
<dbReference type="GeneID" id="63679387"/>
<organism evidence="2 3">
    <name type="scientific">Sporothrix brasiliensis 5110</name>
    <dbReference type="NCBI Taxonomy" id="1398154"/>
    <lineage>
        <taxon>Eukaryota</taxon>
        <taxon>Fungi</taxon>
        <taxon>Dikarya</taxon>
        <taxon>Ascomycota</taxon>
        <taxon>Pezizomycotina</taxon>
        <taxon>Sordariomycetes</taxon>
        <taxon>Sordariomycetidae</taxon>
        <taxon>Ophiostomatales</taxon>
        <taxon>Ophiostomataceae</taxon>
        <taxon>Sporothrix</taxon>
    </lineage>
</organism>
<protein>
    <submittedName>
        <fullName evidence="2">Uncharacterized protein</fullName>
    </submittedName>
</protein>
<dbReference type="RefSeq" id="XP_040621831.1">
    <property type="nucleotide sequence ID" value="XM_040764466.1"/>
</dbReference>
<evidence type="ECO:0000256" key="1">
    <source>
        <dbReference type="SAM" id="MobiDB-lite"/>
    </source>
</evidence>
<dbReference type="Proteomes" id="UP000031575">
    <property type="component" value="Unassembled WGS sequence"/>
</dbReference>
<evidence type="ECO:0000313" key="2">
    <source>
        <dbReference type="EMBL" id="KIH93821.1"/>
    </source>
</evidence>
<comment type="caution">
    <text evidence="2">The sequence shown here is derived from an EMBL/GenBank/DDBJ whole genome shotgun (WGS) entry which is preliminary data.</text>
</comment>
<dbReference type="EMBL" id="AWTV01000004">
    <property type="protein sequence ID" value="KIH93821.1"/>
    <property type="molecule type" value="Genomic_DNA"/>
</dbReference>
<proteinExistence type="predicted"/>
<dbReference type="AlphaFoldDB" id="A0A0C2IXG6"/>
<evidence type="ECO:0000313" key="3">
    <source>
        <dbReference type="Proteomes" id="UP000031575"/>
    </source>
</evidence>
<name>A0A0C2IXG6_9PEZI</name>
<keyword evidence="3" id="KW-1185">Reference proteome</keyword>
<reference evidence="2 3" key="1">
    <citation type="journal article" date="2014" name="BMC Genomics">
        <title>Comparative genomics of the major fungal agents of human and animal Sporotrichosis: Sporothrix schenckii and Sporothrix brasiliensis.</title>
        <authorList>
            <person name="Teixeira M.M."/>
            <person name="de Almeida L.G."/>
            <person name="Kubitschek-Barreira P."/>
            <person name="Alves F.L."/>
            <person name="Kioshima E.S."/>
            <person name="Abadio A.K."/>
            <person name="Fernandes L."/>
            <person name="Derengowski L.S."/>
            <person name="Ferreira K.S."/>
            <person name="Souza R.C."/>
            <person name="Ruiz J.C."/>
            <person name="de Andrade N.C."/>
            <person name="Paes H.C."/>
            <person name="Nicola A.M."/>
            <person name="Albuquerque P."/>
            <person name="Gerber A.L."/>
            <person name="Martins V.P."/>
            <person name="Peconick L.D."/>
            <person name="Neto A.V."/>
            <person name="Chaucanez C.B."/>
            <person name="Silva P.A."/>
            <person name="Cunha O.L."/>
            <person name="de Oliveira F.F."/>
            <person name="dos Santos T.C."/>
            <person name="Barros A.L."/>
            <person name="Soares M.A."/>
            <person name="de Oliveira L.M."/>
            <person name="Marini M.M."/>
            <person name="Villalobos-Duno H."/>
            <person name="Cunha M.M."/>
            <person name="de Hoog S."/>
            <person name="da Silveira J.F."/>
            <person name="Henrissat B."/>
            <person name="Nino-Vega G.A."/>
            <person name="Cisalpino P.S."/>
            <person name="Mora-Montes H.M."/>
            <person name="Almeida S.R."/>
            <person name="Stajich J.E."/>
            <person name="Lopes-Bezerra L.M."/>
            <person name="Vasconcelos A.T."/>
            <person name="Felipe M.S."/>
        </authorList>
    </citation>
    <scope>NUCLEOTIDE SEQUENCE [LARGE SCALE GENOMIC DNA]</scope>
    <source>
        <strain evidence="2 3">5110</strain>
    </source>
</reference>
<accession>A0A0C2IXG6</accession>
<dbReference type="VEuPathDB" id="FungiDB:SPBR_06204"/>
<dbReference type="HOGENOM" id="CLU_096184_0_0_1"/>